<dbReference type="PROSITE" id="PS00092">
    <property type="entry name" value="N6_MTASE"/>
    <property type="match status" value="1"/>
</dbReference>
<evidence type="ECO:0000256" key="8">
    <source>
        <dbReference type="SAM" id="Coils"/>
    </source>
</evidence>
<protein>
    <recommendedName>
        <fullName evidence="1">site-specific DNA-methyltransferase (adenine-specific)</fullName>
        <ecNumber evidence="1">2.1.1.72</ecNumber>
    </recommendedName>
</protein>
<gene>
    <name evidence="12" type="ORF">SAMN04488514_10220</name>
</gene>
<organism evidence="12 13">
    <name type="scientific">Kriegella aquimaris</name>
    <dbReference type="NCBI Taxonomy" id="192904"/>
    <lineage>
        <taxon>Bacteria</taxon>
        <taxon>Pseudomonadati</taxon>
        <taxon>Bacteroidota</taxon>
        <taxon>Flavobacteriia</taxon>
        <taxon>Flavobacteriales</taxon>
        <taxon>Flavobacteriaceae</taxon>
        <taxon>Kriegella</taxon>
    </lineage>
</organism>
<evidence type="ECO:0000313" key="13">
    <source>
        <dbReference type="Proteomes" id="UP000199440"/>
    </source>
</evidence>
<dbReference type="InterPro" id="IPR002052">
    <property type="entry name" value="DNA_methylase_N6_adenine_CS"/>
</dbReference>
<keyword evidence="8" id="KW-0175">Coiled coil</keyword>
<evidence type="ECO:0000313" key="12">
    <source>
        <dbReference type="EMBL" id="SDL59994.1"/>
    </source>
</evidence>
<evidence type="ECO:0000256" key="3">
    <source>
        <dbReference type="ARBA" id="ARBA00022679"/>
    </source>
</evidence>
<comment type="catalytic activity">
    <reaction evidence="7">
        <text>a 2'-deoxyadenosine in DNA + S-adenosyl-L-methionine = an N(6)-methyl-2'-deoxyadenosine in DNA + S-adenosyl-L-homocysteine + H(+)</text>
        <dbReference type="Rhea" id="RHEA:15197"/>
        <dbReference type="Rhea" id="RHEA-COMP:12418"/>
        <dbReference type="Rhea" id="RHEA-COMP:12419"/>
        <dbReference type="ChEBI" id="CHEBI:15378"/>
        <dbReference type="ChEBI" id="CHEBI:57856"/>
        <dbReference type="ChEBI" id="CHEBI:59789"/>
        <dbReference type="ChEBI" id="CHEBI:90615"/>
        <dbReference type="ChEBI" id="CHEBI:90616"/>
        <dbReference type="EC" id="2.1.1.72"/>
    </reaction>
</comment>
<dbReference type="PANTHER" id="PTHR33841:SF1">
    <property type="entry name" value="DNA METHYLTRANSFERASE A"/>
    <property type="match status" value="1"/>
</dbReference>
<dbReference type="Pfam" id="PF07669">
    <property type="entry name" value="Eco57I"/>
    <property type="match status" value="1"/>
</dbReference>
<keyword evidence="4" id="KW-0949">S-adenosyl-L-methionine</keyword>
<dbReference type="Pfam" id="PF12950">
    <property type="entry name" value="TaqI_C"/>
    <property type="match status" value="1"/>
</dbReference>
<dbReference type="OrthoDB" id="32195at2"/>
<feature type="coiled-coil region" evidence="8">
    <location>
        <begin position="986"/>
        <end position="1050"/>
    </location>
</feature>
<reference evidence="12 13" key="1">
    <citation type="submission" date="2016-10" db="EMBL/GenBank/DDBJ databases">
        <authorList>
            <person name="de Groot N.N."/>
        </authorList>
    </citation>
    <scope>NUCLEOTIDE SEQUENCE [LARGE SCALE GENOMIC DNA]</scope>
    <source>
        <strain evidence="12 13">DSM 19886</strain>
    </source>
</reference>
<dbReference type="InterPro" id="IPR023135">
    <property type="entry name" value="N6_DNA_MeTrfase_TaqI_C"/>
</dbReference>
<keyword evidence="2" id="KW-0489">Methyltransferase</keyword>
<dbReference type="InterPro" id="IPR050953">
    <property type="entry name" value="N4_N6_ade-DNA_methylase"/>
</dbReference>
<feature type="domain" description="Type II methyltransferase M.TaqI-like" evidence="9">
    <location>
        <begin position="517"/>
        <end position="674"/>
    </location>
</feature>
<keyword evidence="3" id="KW-0808">Transferase</keyword>
<accession>A0A1G9LDN9</accession>
<evidence type="ECO:0000256" key="1">
    <source>
        <dbReference type="ARBA" id="ARBA00011900"/>
    </source>
</evidence>
<dbReference type="PRINTS" id="PR00507">
    <property type="entry name" value="N12N6MTFRASE"/>
</dbReference>
<sequence>MPLFQTSVLKKYLSQQDHRAVEKAYRKYSKYFLNAEIQENIRSSKEEQFQATFLTELFVNVFDYTINPSPKYNLTTEYKNEKNNRKADGAILNDATTLAVVELKGTNTKDLESIRRQAFDYKVNHKGCRYVITSNFEKLRFYIDDATAHESFDLFQLTPDRFALLYLCLYKDNLLTGVPFKIKQDSLVKEEQITKEFYNDYSLFKRELFRDLVKRNAKKIRIERQQELKEISTNLAYQQELQGLEKNVKLALFKRSQKLIDRFLFVFFAEDRGLLTPNSTLQILEKWKADMDFGDERPLYNLFKQYFNYLDTGRKGTSSRAEIYAYNGGLFQPDSILDGLEIDDNLLYRHTLKLAKYDFESQVDVNILGHIFENSLNEIESVNAEIEGAQFDKQKSKRKKDGVFYTPKYITKYIVENTIGKLCEEKKAALGFKEEEYFRGRKHRQKATVQKLVDILDEYRDWLLQLTICDPACGSGAFLNQALDFLIKEHQYIDELKAKVLGGGLQFPDIENTILENNIYGVDLNEESVEIAKLSLWLRTAQPRRKLNDLSSNIKCGNSLIDSKAIAGEKAFHWETAFPKAFANGGFDVVIGNPPYVDLKALDNSLIKHLFSKYKTSNNRINLYSTFIEKSTSLLREKGYLSFIIPSSLLTQDSYKKLRELLLDKTTIENIVRLPNESFGGGAGEVKVDTIILTFGNGRYKSETEVIIYKGFDRITEIADYNADIHFFTDSQEWNKDSENIFRINVDSKTIGLLEKCRSDTEKLSDCVDFCLGLTPYDKYKGHTQDQIKGRVFHSDFKKDESFKKLLAGNDIVRYNVEWGGREWISYGDWLGASREKRFFTDKRILVKQIIDWSDKRIWAALTEEELYNTQNAFNLLAKDDYEPEFILSLVNSKLMSFYHKKQFLEEYKDRFQKILIKDAKEFPIKKVSKENQMPFVQLVKTIVDTVSKKRDLIQKFVSYLTSKFSLAKISRKIENWHDHDFGDFIKELNKAIKATNKLREKAGQAPVTTLTKTDEFEWLDLFEQNKKKAQDLQTQIDAIEQQLDAMVYELYGLTEEEIRIVEHK</sequence>
<dbReference type="AlphaFoldDB" id="A0A1G9LDN9"/>
<dbReference type="EC" id="2.1.1.72" evidence="1"/>
<evidence type="ECO:0000259" key="10">
    <source>
        <dbReference type="Pfam" id="PF12950"/>
    </source>
</evidence>
<dbReference type="EMBL" id="FNGV01000002">
    <property type="protein sequence ID" value="SDL59994.1"/>
    <property type="molecule type" value="Genomic_DNA"/>
</dbReference>
<dbReference type="InterPro" id="IPR025931">
    <property type="entry name" value="TaqI_C"/>
</dbReference>
<dbReference type="GO" id="GO:0009007">
    <property type="term" value="F:site-specific DNA-methyltransferase (adenine-specific) activity"/>
    <property type="evidence" value="ECO:0007669"/>
    <property type="project" value="UniProtKB-EC"/>
</dbReference>
<feature type="domain" description="TaqI-like C-terminal specificity" evidence="10">
    <location>
        <begin position="805"/>
        <end position="925"/>
    </location>
</feature>
<dbReference type="Proteomes" id="UP000199440">
    <property type="component" value="Unassembled WGS sequence"/>
</dbReference>
<keyword evidence="6" id="KW-0238">DNA-binding</keyword>
<evidence type="ECO:0000256" key="7">
    <source>
        <dbReference type="ARBA" id="ARBA00047942"/>
    </source>
</evidence>
<dbReference type="GO" id="GO:0009307">
    <property type="term" value="P:DNA restriction-modification system"/>
    <property type="evidence" value="ECO:0007669"/>
    <property type="project" value="UniProtKB-KW"/>
</dbReference>
<name>A0A1G9LDN9_9FLAO</name>
<evidence type="ECO:0000259" key="9">
    <source>
        <dbReference type="Pfam" id="PF07669"/>
    </source>
</evidence>
<dbReference type="PANTHER" id="PTHR33841">
    <property type="entry name" value="DNA METHYLTRANSFERASE YEEA-RELATED"/>
    <property type="match status" value="1"/>
</dbReference>
<dbReference type="GO" id="GO:0032259">
    <property type="term" value="P:methylation"/>
    <property type="evidence" value="ECO:0007669"/>
    <property type="project" value="UniProtKB-KW"/>
</dbReference>
<evidence type="ECO:0000259" key="11">
    <source>
        <dbReference type="Pfam" id="PF20464"/>
    </source>
</evidence>
<evidence type="ECO:0000256" key="6">
    <source>
        <dbReference type="ARBA" id="ARBA00023125"/>
    </source>
</evidence>
<proteinExistence type="predicted"/>
<dbReference type="InterPro" id="IPR011639">
    <property type="entry name" value="MethylTrfase_TaqI-like_dom"/>
</dbReference>
<evidence type="ECO:0000256" key="2">
    <source>
        <dbReference type="ARBA" id="ARBA00022603"/>
    </source>
</evidence>
<dbReference type="RefSeq" id="WP_089886297.1">
    <property type="nucleotide sequence ID" value="NZ_FNGV01000002.1"/>
</dbReference>
<keyword evidence="13" id="KW-1185">Reference proteome</keyword>
<feature type="domain" description="MmeI-like N-terminal" evidence="11">
    <location>
        <begin position="35"/>
        <end position="162"/>
    </location>
</feature>
<evidence type="ECO:0000256" key="5">
    <source>
        <dbReference type="ARBA" id="ARBA00022747"/>
    </source>
</evidence>
<dbReference type="Gene3D" id="3.90.220.10">
    <property type="entry name" value="Adenine-n6-DNA-methyltransferase Taqi, Chain A, domain 2"/>
    <property type="match status" value="1"/>
</dbReference>
<dbReference type="Gene3D" id="3.40.50.150">
    <property type="entry name" value="Vaccinia Virus protein VP39"/>
    <property type="match status" value="1"/>
</dbReference>
<dbReference type="Pfam" id="PF20464">
    <property type="entry name" value="MmeI_N"/>
    <property type="match status" value="1"/>
</dbReference>
<dbReference type="GO" id="GO:0003677">
    <property type="term" value="F:DNA binding"/>
    <property type="evidence" value="ECO:0007669"/>
    <property type="project" value="UniProtKB-KW"/>
</dbReference>
<keyword evidence="5" id="KW-0680">Restriction system</keyword>
<dbReference type="InterPro" id="IPR029063">
    <property type="entry name" value="SAM-dependent_MTases_sf"/>
</dbReference>
<dbReference type="STRING" id="192904.SAMN04488514_10220"/>
<evidence type="ECO:0000256" key="4">
    <source>
        <dbReference type="ARBA" id="ARBA00022691"/>
    </source>
</evidence>
<dbReference type="SUPFAM" id="SSF53335">
    <property type="entry name" value="S-adenosyl-L-methionine-dependent methyltransferases"/>
    <property type="match status" value="1"/>
</dbReference>
<dbReference type="InterPro" id="IPR046817">
    <property type="entry name" value="MmeI_N"/>
</dbReference>